<evidence type="ECO:0000256" key="2">
    <source>
        <dbReference type="ARBA" id="ARBA00023015"/>
    </source>
</evidence>
<accession>A0ABP7GCW8</accession>
<name>A0ABP7GCW8_9ACTN</name>
<keyword evidence="5" id="KW-0175">Coiled coil</keyword>
<keyword evidence="3" id="KW-0238">DNA-binding</keyword>
<feature type="coiled-coil region" evidence="5">
    <location>
        <begin position="99"/>
        <end position="133"/>
    </location>
</feature>
<keyword evidence="1" id="KW-0678">Repressor</keyword>
<dbReference type="InterPro" id="IPR000551">
    <property type="entry name" value="MerR-type_HTH_dom"/>
</dbReference>
<dbReference type="PANTHER" id="PTHR30204">
    <property type="entry name" value="REDOX-CYCLING DRUG-SENSING TRANSCRIPTIONAL ACTIVATOR SOXR"/>
    <property type="match status" value="1"/>
</dbReference>
<evidence type="ECO:0000256" key="1">
    <source>
        <dbReference type="ARBA" id="ARBA00022491"/>
    </source>
</evidence>
<keyword evidence="2" id="KW-0805">Transcription regulation</keyword>
<dbReference type="Proteomes" id="UP001500908">
    <property type="component" value="Unassembled WGS sequence"/>
</dbReference>
<dbReference type="InterPro" id="IPR047057">
    <property type="entry name" value="MerR_fam"/>
</dbReference>
<dbReference type="EMBL" id="BAABDD010000031">
    <property type="protein sequence ID" value="GAA3760416.1"/>
    <property type="molecule type" value="Genomic_DNA"/>
</dbReference>
<evidence type="ECO:0000256" key="3">
    <source>
        <dbReference type="ARBA" id="ARBA00023125"/>
    </source>
</evidence>
<dbReference type="SMART" id="SM00422">
    <property type="entry name" value="HTH_MERR"/>
    <property type="match status" value="1"/>
</dbReference>
<feature type="domain" description="HTH merR-type" evidence="6">
    <location>
        <begin position="8"/>
        <end position="77"/>
    </location>
</feature>
<dbReference type="Pfam" id="PF13411">
    <property type="entry name" value="MerR_1"/>
    <property type="match status" value="1"/>
</dbReference>
<comment type="caution">
    <text evidence="7">The sequence shown here is derived from an EMBL/GenBank/DDBJ whole genome shotgun (WGS) entry which is preliminary data.</text>
</comment>
<dbReference type="InterPro" id="IPR009061">
    <property type="entry name" value="DNA-bd_dom_put_sf"/>
</dbReference>
<sequence length="135" mass="15380">MDAAEPEVMRIGELARRAEVTPRTIRHYEELGLLSPGERASSGYRYYTERELARLNKIGQLKDLGLTLEEIGSVIDLYFTDPTGAQGKRKVLQILRGHLSQTQARRESLERFERELKENIAKVERLLAEAESGQP</sequence>
<protein>
    <submittedName>
        <fullName evidence="7">MerR family transcriptional regulator</fullName>
    </submittedName>
</protein>
<dbReference type="Gene3D" id="1.10.1660.10">
    <property type="match status" value="1"/>
</dbReference>
<organism evidence="7 8">
    <name type="scientific">Salinactinospora qingdaonensis</name>
    <dbReference type="NCBI Taxonomy" id="702744"/>
    <lineage>
        <taxon>Bacteria</taxon>
        <taxon>Bacillati</taxon>
        <taxon>Actinomycetota</taxon>
        <taxon>Actinomycetes</taxon>
        <taxon>Streptosporangiales</taxon>
        <taxon>Nocardiopsidaceae</taxon>
        <taxon>Salinactinospora</taxon>
    </lineage>
</organism>
<evidence type="ECO:0000256" key="4">
    <source>
        <dbReference type="ARBA" id="ARBA00023163"/>
    </source>
</evidence>
<dbReference type="RefSeq" id="WP_344975494.1">
    <property type="nucleotide sequence ID" value="NZ_BAABDD010000031.1"/>
</dbReference>
<dbReference type="PRINTS" id="PR00040">
    <property type="entry name" value="HTHMERR"/>
</dbReference>
<reference evidence="8" key="1">
    <citation type="journal article" date="2019" name="Int. J. Syst. Evol. Microbiol.">
        <title>The Global Catalogue of Microorganisms (GCM) 10K type strain sequencing project: providing services to taxonomists for standard genome sequencing and annotation.</title>
        <authorList>
            <consortium name="The Broad Institute Genomics Platform"/>
            <consortium name="The Broad Institute Genome Sequencing Center for Infectious Disease"/>
            <person name="Wu L."/>
            <person name="Ma J."/>
        </authorList>
    </citation>
    <scope>NUCLEOTIDE SEQUENCE [LARGE SCALE GENOMIC DNA]</scope>
    <source>
        <strain evidence="8">JCM 17137</strain>
    </source>
</reference>
<gene>
    <name evidence="7" type="ORF">GCM10022402_42900</name>
</gene>
<dbReference type="SUPFAM" id="SSF46955">
    <property type="entry name" value="Putative DNA-binding domain"/>
    <property type="match status" value="1"/>
</dbReference>
<keyword evidence="4" id="KW-0804">Transcription</keyword>
<evidence type="ECO:0000313" key="7">
    <source>
        <dbReference type="EMBL" id="GAA3760416.1"/>
    </source>
</evidence>
<proteinExistence type="predicted"/>
<keyword evidence="8" id="KW-1185">Reference proteome</keyword>
<evidence type="ECO:0000256" key="5">
    <source>
        <dbReference type="SAM" id="Coils"/>
    </source>
</evidence>
<evidence type="ECO:0000259" key="6">
    <source>
        <dbReference type="PROSITE" id="PS50937"/>
    </source>
</evidence>
<dbReference type="PROSITE" id="PS00552">
    <property type="entry name" value="HTH_MERR_1"/>
    <property type="match status" value="1"/>
</dbReference>
<dbReference type="PROSITE" id="PS50937">
    <property type="entry name" value="HTH_MERR_2"/>
    <property type="match status" value="1"/>
</dbReference>
<dbReference type="PANTHER" id="PTHR30204:SF69">
    <property type="entry name" value="MERR-FAMILY TRANSCRIPTIONAL REGULATOR"/>
    <property type="match status" value="1"/>
</dbReference>
<evidence type="ECO:0000313" key="8">
    <source>
        <dbReference type="Proteomes" id="UP001500908"/>
    </source>
</evidence>